<sequence>MSMAFSVVIPARYASSRFPGKPLADLAGKPMLQHVYERACLSDAQRIIIATDDERIAQVARDFGAEVCMTRAEHPSGTDRLQEVVKQLGFYADDIVVNVQGDEPLIPPRIINQVAHNLMAVPEAGIATLSEPIEEIEALLNPNVVKVVSDRQGMALYFSRAAIPWPRDAFAQHGQTQMPQGFNWQRHIGLYAYRVRLLNEFVTWAPAAVEETECLEQLRALWNGVRIHVAQADEIPPAGVDTPEDLQRVAAWLAQEAHG</sequence>
<evidence type="ECO:0000313" key="7">
    <source>
        <dbReference type="Proteomes" id="UP000325302"/>
    </source>
</evidence>
<keyword evidence="7" id="KW-1185">Reference proteome</keyword>
<dbReference type="CDD" id="cd02517">
    <property type="entry name" value="CMP-KDO-Synthetase"/>
    <property type="match status" value="1"/>
</dbReference>
<reference evidence="6 7" key="1">
    <citation type="submission" date="2019-03" db="EMBL/GenBank/DDBJ databases">
        <title>Nitrincola sp. nov. isolated from an Indian soda lake.</title>
        <authorList>
            <person name="Joshi A."/>
            <person name="Thite S.V."/>
            <person name="Joseph N."/>
            <person name="Dhotre D."/>
            <person name="Moorthy M."/>
            <person name="Shouche Y.S."/>
        </authorList>
    </citation>
    <scope>NUCLEOTIDE SEQUENCE [LARGE SCALE GENOMIC DNA]</scope>
    <source>
        <strain evidence="6 7">MEB193</strain>
    </source>
</reference>
<dbReference type="NCBIfam" id="NF003952">
    <property type="entry name" value="PRK05450.1-5"/>
    <property type="match status" value="1"/>
</dbReference>
<evidence type="ECO:0000256" key="4">
    <source>
        <dbReference type="ARBA" id="ARBA00022985"/>
    </source>
</evidence>
<evidence type="ECO:0000256" key="1">
    <source>
        <dbReference type="ARBA" id="ARBA00004370"/>
    </source>
</evidence>
<dbReference type="GO" id="GO:0016020">
    <property type="term" value="C:membrane"/>
    <property type="evidence" value="ECO:0007669"/>
    <property type="project" value="UniProtKB-SubCell"/>
</dbReference>
<dbReference type="InterPro" id="IPR004528">
    <property type="entry name" value="KdsB"/>
</dbReference>
<evidence type="ECO:0000313" key="6">
    <source>
        <dbReference type="EMBL" id="KAA0875342.1"/>
    </source>
</evidence>
<keyword evidence="3 5" id="KW-0548">Nucleotidyltransferase</keyword>
<dbReference type="GO" id="GO:0005829">
    <property type="term" value="C:cytosol"/>
    <property type="evidence" value="ECO:0007669"/>
    <property type="project" value="TreeGrafter"/>
</dbReference>
<dbReference type="UniPathway" id="UPA00358">
    <property type="reaction ID" value="UER00476"/>
</dbReference>
<gene>
    <name evidence="5 6" type="primary">kdsB</name>
    <name evidence="6" type="ORF">E1H14_04935</name>
</gene>
<dbReference type="Pfam" id="PF02348">
    <property type="entry name" value="CTP_transf_3"/>
    <property type="match status" value="1"/>
</dbReference>
<dbReference type="HAMAP" id="MF_00057">
    <property type="entry name" value="KdsB"/>
    <property type="match status" value="1"/>
</dbReference>
<accession>A0A5A9W3Z6</accession>
<dbReference type="NCBIfam" id="NF003950">
    <property type="entry name" value="PRK05450.1-3"/>
    <property type="match status" value="1"/>
</dbReference>
<dbReference type="GO" id="GO:0033468">
    <property type="term" value="P:CMP-keto-3-deoxy-D-manno-octulosonic acid biosynthetic process"/>
    <property type="evidence" value="ECO:0007669"/>
    <property type="project" value="UniProtKB-UniRule"/>
</dbReference>
<proteinExistence type="inferred from homology"/>
<evidence type="ECO:0000256" key="3">
    <source>
        <dbReference type="ARBA" id="ARBA00022695"/>
    </source>
</evidence>
<protein>
    <recommendedName>
        <fullName evidence="5">3-deoxy-manno-octulosonate cytidylyltransferase</fullName>
        <ecNumber evidence="5">2.7.7.38</ecNumber>
    </recommendedName>
    <alternativeName>
        <fullName evidence="5">CMP-2-keto-3-deoxyoctulosonic acid synthase</fullName>
        <shortName evidence="5">CKS</shortName>
        <shortName evidence="5">CMP-KDO synthase</shortName>
    </alternativeName>
</protein>
<dbReference type="Gene3D" id="3.90.550.10">
    <property type="entry name" value="Spore Coat Polysaccharide Biosynthesis Protein SpsA, Chain A"/>
    <property type="match status" value="1"/>
</dbReference>
<comment type="pathway">
    <text evidence="5">Nucleotide-sugar biosynthesis; CMP-3-deoxy-D-manno-octulosonate biosynthesis; CMP-3-deoxy-D-manno-octulosonate from 3-deoxy-D-manno-octulosonate and CTP: step 1/1.</text>
</comment>
<dbReference type="InterPro" id="IPR003329">
    <property type="entry name" value="Cytidylyl_trans"/>
</dbReference>
<name>A0A5A9W3Z6_9GAMM</name>
<comment type="catalytic activity">
    <reaction evidence="5">
        <text>3-deoxy-alpha-D-manno-oct-2-ulosonate + CTP = CMP-3-deoxy-beta-D-manno-octulosonate + diphosphate</text>
        <dbReference type="Rhea" id="RHEA:23448"/>
        <dbReference type="ChEBI" id="CHEBI:33019"/>
        <dbReference type="ChEBI" id="CHEBI:37563"/>
        <dbReference type="ChEBI" id="CHEBI:85986"/>
        <dbReference type="ChEBI" id="CHEBI:85987"/>
        <dbReference type="EC" id="2.7.7.38"/>
    </reaction>
</comment>
<dbReference type="PANTHER" id="PTHR42866:SF2">
    <property type="entry name" value="3-DEOXY-MANNO-OCTULOSONATE CYTIDYLYLTRANSFERASE, MITOCHONDRIAL"/>
    <property type="match status" value="1"/>
</dbReference>
<dbReference type="OrthoDB" id="9815559at2"/>
<organism evidence="6 7">
    <name type="scientific">Nitrincola tapanii</name>
    <dbReference type="NCBI Taxonomy" id="1708751"/>
    <lineage>
        <taxon>Bacteria</taxon>
        <taxon>Pseudomonadati</taxon>
        <taxon>Pseudomonadota</taxon>
        <taxon>Gammaproteobacteria</taxon>
        <taxon>Oceanospirillales</taxon>
        <taxon>Oceanospirillaceae</taxon>
        <taxon>Nitrincola</taxon>
    </lineage>
</organism>
<dbReference type="PANTHER" id="PTHR42866">
    <property type="entry name" value="3-DEOXY-MANNO-OCTULOSONATE CYTIDYLYLTRANSFERASE"/>
    <property type="match status" value="1"/>
</dbReference>
<dbReference type="EC" id="2.7.7.38" evidence="5"/>
<dbReference type="AlphaFoldDB" id="A0A5A9W3Z6"/>
<dbReference type="GO" id="GO:0008690">
    <property type="term" value="F:3-deoxy-manno-octulosonate cytidylyltransferase activity"/>
    <property type="evidence" value="ECO:0007669"/>
    <property type="project" value="UniProtKB-UniRule"/>
</dbReference>
<keyword evidence="4 5" id="KW-0448">Lipopolysaccharide biosynthesis</keyword>
<comment type="similarity">
    <text evidence="5">Belongs to the KdsB family.</text>
</comment>
<comment type="function">
    <text evidence="5">Activates KDO (a required 8-carbon sugar) for incorporation into bacterial lipopolysaccharide in Gram-negative bacteria.</text>
</comment>
<dbReference type="Proteomes" id="UP000325302">
    <property type="component" value="Unassembled WGS sequence"/>
</dbReference>
<dbReference type="FunFam" id="3.90.550.10:FF:000011">
    <property type="entry name" value="3-deoxy-manno-octulosonate cytidylyltransferase"/>
    <property type="match status" value="1"/>
</dbReference>
<keyword evidence="2 5" id="KW-0808">Transferase</keyword>
<dbReference type="InterPro" id="IPR029044">
    <property type="entry name" value="Nucleotide-diphossugar_trans"/>
</dbReference>
<dbReference type="NCBIfam" id="NF009905">
    <property type="entry name" value="PRK13368.1"/>
    <property type="match status" value="1"/>
</dbReference>
<evidence type="ECO:0000256" key="2">
    <source>
        <dbReference type="ARBA" id="ARBA00022679"/>
    </source>
</evidence>
<comment type="subcellular location">
    <subcellularLocation>
        <location evidence="5">Cytoplasm</location>
    </subcellularLocation>
    <subcellularLocation>
        <location evidence="1">Membrane</location>
    </subcellularLocation>
</comment>
<dbReference type="SUPFAM" id="SSF53448">
    <property type="entry name" value="Nucleotide-diphospho-sugar transferases"/>
    <property type="match status" value="1"/>
</dbReference>
<dbReference type="GO" id="GO:0009103">
    <property type="term" value="P:lipopolysaccharide biosynthetic process"/>
    <property type="evidence" value="ECO:0007669"/>
    <property type="project" value="UniProtKB-UniRule"/>
</dbReference>
<keyword evidence="5" id="KW-0963">Cytoplasm</keyword>
<dbReference type="EMBL" id="SMRS01000003">
    <property type="protein sequence ID" value="KAA0875342.1"/>
    <property type="molecule type" value="Genomic_DNA"/>
</dbReference>
<evidence type="ECO:0000256" key="5">
    <source>
        <dbReference type="HAMAP-Rule" id="MF_00057"/>
    </source>
</evidence>
<comment type="caution">
    <text evidence="6">The sequence shown here is derived from an EMBL/GenBank/DDBJ whole genome shotgun (WGS) entry which is preliminary data.</text>
</comment>
<dbReference type="NCBIfam" id="TIGR00466">
    <property type="entry name" value="kdsB"/>
    <property type="match status" value="1"/>
</dbReference>